<dbReference type="EMBL" id="FNUY01000001">
    <property type="protein sequence ID" value="SEF44124.1"/>
    <property type="molecule type" value="Genomic_DNA"/>
</dbReference>
<dbReference type="OrthoDB" id="9814092at2"/>
<evidence type="ECO:0000256" key="1">
    <source>
        <dbReference type="ARBA" id="ARBA00003145"/>
    </source>
</evidence>
<dbReference type="GO" id="GO:0032049">
    <property type="term" value="P:cardiolipin biosynthetic process"/>
    <property type="evidence" value="ECO:0007669"/>
    <property type="project" value="UniProtKB-ARBA"/>
</dbReference>
<dbReference type="GO" id="GO:0030572">
    <property type="term" value="F:phosphatidyltransferase activity"/>
    <property type="evidence" value="ECO:0007669"/>
    <property type="project" value="UniProtKB-ARBA"/>
</dbReference>
<evidence type="ECO:0000256" key="4">
    <source>
        <dbReference type="ARBA" id="ARBA00022525"/>
    </source>
</evidence>
<evidence type="ECO:0000313" key="8">
    <source>
        <dbReference type="Proteomes" id="UP000236743"/>
    </source>
</evidence>
<dbReference type="CDD" id="cd09113">
    <property type="entry name" value="PLDc_ymdC_like_2"/>
    <property type="match status" value="1"/>
</dbReference>
<dbReference type="RefSeq" id="WP_103870522.1">
    <property type="nucleotide sequence ID" value="NZ_FNUY01000001.1"/>
</dbReference>
<gene>
    <name evidence="7" type="ORF">SAMN04488115_10198</name>
</gene>
<dbReference type="AlphaFoldDB" id="A0A1H5S179"/>
<feature type="domain" description="PLD phosphodiesterase" evidence="6">
    <location>
        <begin position="174"/>
        <end position="201"/>
    </location>
</feature>
<sequence length="518" mass="56829">MMRLFLIISTFAGLFALASFLATYSFGHFARRAKGKPSSALPVAEGETLIDRASSQLVTGRDNESGLALIADNLDAFAARALAARSAGRSLDLMYYIWKKDLTGQLLSYEVLQAADRGVRVRVLVDDINTRGLDATYLALDDHPNISVRLFNPSRARQSGLRRGIEMALRAFSVTRRMHNKAWIADGRLAVIGGRNIGNEYFAAARTSNFRDLDVLLLGAGVRQTEVIFDAFWNSDVVIPIGALATLRKPNLKRLRRTLATLANGALAKPYIARVHERMSMSDMIDLTGKIHWSSEAKVISDPPEKAVGGKPENWLMAELTPVIAESKHVLEIISPYFIPGDEGTARLAGMVSRGVDVAVLTNSLAATDVAAVHGAYAHYREALLKAGVRLYELQPYAHRQEISVFGSSGASLHTKAFTIDRQCGFIGSFNFDPRSASLNTEMGVLFEQPALAAEMHRLFELDTAPQASYGLSLRKGSLRWNSLEDSQARQFDRDPEASLPRRLLAFAVGLLPIQSQL</sequence>
<feature type="domain" description="PLD phosphodiesterase" evidence="6">
    <location>
        <begin position="409"/>
        <end position="436"/>
    </location>
</feature>
<protein>
    <recommendedName>
        <fullName evidence="3">Phospholipase D</fullName>
    </recommendedName>
    <alternativeName>
        <fullName evidence="5">Choline phosphatase</fullName>
    </alternativeName>
</protein>
<proteinExistence type="predicted"/>
<evidence type="ECO:0000256" key="2">
    <source>
        <dbReference type="ARBA" id="ARBA00004613"/>
    </source>
</evidence>
<dbReference type="InterPro" id="IPR001736">
    <property type="entry name" value="PLipase_D/transphosphatidylase"/>
</dbReference>
<dbReference type="PANTHER" id="PTHR21248:SF12">
    <property type="entry name" value="CARDIOLIPIN SYNTHASE C"/>
    <property type="match status" value="1"/>
</dbReference>
<dbReference type="PANTHER" id="PTHR21248">
    <property type="entry name" value="CARDIOLIPIN SYNTHASE"/>
    <property type="match status" value="1"/>
</dbReference>
<dbReference type="Gene3D" id="3.30.870.10">
    <property type="entry name" value="Endonuclease Chain A"/>
    <property type="match status" value="2"/>
</dbReference>
<dbReference type="SUPFAM" id="SSF56024">
    <property type="entry name" value="Phospholipase D/nuclease"/>
    <property type="match status" value="2"/>
</dbReference>
<keyword evidence="8" id="KW-1185">Reference proteome</keyword>
<dbReference type="GO" id="GO:0005576">
    <property type="term" value="C:extracellular region"/>
    <property type="evidence" value="ECO:0007669"/>
    <property type="project" value="UniProtKB-SubCell"/>
</dbReference>
<name>A0A1H5S179_9HYPH</name>
<dbReference type="Proteomes" id="UP000236743">
    <property type="component" value="Unassembled WGS sequence"/>
</dbReference>
<comment type="subcellular location">
    <subcellularLocation>
        <location evidence="2">Secreted</location>
    </subcellularLocation>
</comment>
<dbReference type="SMART" id="SM00155">
    <property type="entry name" value="PLDc"/>
    <property type="match status" value="2"/>
</dbReference>
<reference evidence="7 8" key="1">
    <citation type="submission" date="2016-10" db="EMBL/GenBank/DDBJ databases">
        <authorList>
            <person name="de Groot N.N."/>
        </authorList>
    </citation>
    <scope>NUCLEOTIDE SEQUENCE [LARGE SCALE GENOMIC DNA]</scope>
    <source>
        <strain evidence="7 8">DSM 26656</strain>
    </source>
</reference>
<keyword evidence="4" id="KW-0964">Secreted</keyword>
<evidence type="ECO:0000259" key="6">
    <source>
        <dbReference type="PROSITE" id="PS50035"/>
    </source>
</evidence>
<dbReference type="Pfam" id="PF13091">
    <property type="entry name" value="PLDc_2"/>
    <property type="match status" value="2"/>
</dbReference>
<accession>A0A1H5S179</accession>
<evidence type="ECO:0000313" key="7">
    <source>
        <dbReference type="EMBL" id="SEF44124.1"/>
    </source>
</evidence>
<organism evidence="7 8">
    <name type="scientific">Bosea lathyri</name>
    <dbReference type="NCBI Taxonomy" id="1036778"/>
    <lineage>
        <taxon>Bacteria</taxon>
        <taxon>Pseudomonadati</taxon>
        <taxon>Pseudomonadota</taxon>
        <taxon>Alphaproteobacteria</taxon>
        <taxon>Hyphomicrobiales</taxon>
        <taxon>Boseaceae</taxon>
        <taxon>Bosea</taxon>
    </lineage>
</organism>
<comment type="function">
    <text evidence="1">Could be a virulence factor.</text>
</comment>
<dbReference type="CDD" id="cd09111">
    <property type="entry name" value="PLDc_ymdC_like_1"/>
    <property type="match status" value="1"/>
</dbReference>
<dbReference type="PROSITE" id="PS50035">
    <property type="entry name" value="PLD"/>
    <property type="match status" value="2"/>
</dbReference>
<dbReference type="InterPro" id="IPR025202">
    <property type="entry name" value="PLD-like_dom"/>
</dbReference>
<evidence type="ECO:0000256" key="5">
    <source>
        <dbReference type="ARBA" id="ARBA00029594"/>
    </source>
</evidence>
<evidence type="ECO:0000256" key="3">
    <source>
        <dbReference type="ARBA" id="ARBA00018392"/>
    </source>
</evidence>